<evidence type="ECO:0000256" key="1">
    <source>
        <dbReference type="ARBA" id="ARBA00023015"/>
    </source>
</evidence>
<dbReference type="GO" id="GO:0043565">
    <property type="term" value="F:sequence-specific DNA binding"/>
    <property type="evidence" value="ECO:0007669"/>
    <property type="project" value="InterPro"/>
</dbReference>
<evidence type="ECO:0000313" key="7">
    <source>
        <dbReference type="Proteomes" id="UP000027982"/>
    </source>
</evidence>
<accession>A0A068NN10</accession>
<dbReference type="PANTHER" id="PTHR46796:SF6">
    <property type="entry name" value="ARAC SUBFAMILY"/>
    <property type="match status" value="1"/>
</dbReference>
<dbReference type="AlphaFoldDB" id="A0A068NN10"/>
<protein>
    <submittedName>
        <fullName evidence="6">AraC family transcriptional regulator</fullName>
    </submittedName>
</protein>
<evidence type="ECO:0000256" key="3">
    <source>
        <dbReference type="ARBA" id="ARBA00023159"/>
    </source>
</evidence>
<dbReference type="Pfam" id="PF12833">
    <property type="entry name" value="HTH_18"/>
    <property type="match status" value="1"/>
</dbReference>
<feature type="domain" description="HTH araC/xylS-type" evidence="5">
    <location>
        <begin position="166"/>
        <end position="264"/>
    </location>
</feature>
<dbReference type="HOGENOM" id="CLU_000445_88_6_0"/>
<dbReference type="Gene3D" id="1.10.10.60">
    <property type="entry name" value="Homeodomain-like"/>
    <property type="match status" value="1"/>
</dbReference>
<dbReference type="STRING" id="661478.OP10G_1483"/>
<dbReference type="PROSITE" id="PS00041">
    <property type="entry name" value="HTH_ARAC_FAMILY_1"/>
    <property type="match status" value="1"/>
</dbReference>
<gene>
    <name evidence="6" type="ORF">OP10G_1483</name>
</gene>
<dbReference type="SMART" id="SM00342">
    <property type="entry name" value="HTH_ARAC"/>
    <property type="match status" value="1"/>
</dbReference>
<keyword evidence="2" id="KW-0238">DNA-binding</keyword>
<dbReference type="InterPro" id="IPR037923">
    <property type="entry name" value="HTH-like"/>
</dbReference>
<reference evidence="6 7" key="1">
    <citation type="journal article" date="2014" name="PLoS ONE">
        <title>The first complete genome sequence of the class fimbriimonadia in the phylum armatimonadetes.</title>
        <authorList>
            <person name="Hu Z.Y."/>
            <person name="Wang Y.Z."/>
            <person name="Im W.T."/>
            <person name="Wang S.Y."/>
            <person name="Zhao G.P."/>
            <person name="Zheng H.J."/>
            <person name="Quan Z.X."/>
        </authorList>
    </citation>
    <scope>NUCLEOTIDE SEQUENCE [LARGE SCALE GENOMIC DNA]</scope>
    <source>
        <strain evidence="6">Gsoil 348</strain>
    </source>
</reference>
<dbReference type="InterPro" id="IPR050204">
    <property type="entry name" value="AraC_XylS_family_regulators"/>
</dbReference>
<evidence type="ECO:0000313" key="6">
    <source>
        <dbReference type="EMBL" id="AIE84851.1"/>
    </source>
</evidence>
<keyword evidence="1" id="KW-0805">Transcription regulation</keyword>
<keyword evidence="3" id="KW-0010">Activator</keyword>
<dbReference type="InterPro" id="IPR009057">
    <property type="entry name" value="Homeodomain-like_sf"/>
</dbReference>
<dbReference type="Proteomes" id="UP000027982">
    <property type="component" value="Chromosome"/>
</dbReference>
<organism evidence="6 7">
    <name type="scientific">Fimbriimonas ginsengisoli Gsoil 348</name>
    <dbReference type="NCBI Taxonomy" id="661478"/>
    <lineage>
        <taxon>Bacteria</taxon>
        <taxon>Bacillati</taxon>
        <taxon>Armatimonadota</taxon>
        <taxon>Fimbriimonadia</taxon>
        <taxon>Fimbriimonadales</taxon>
        <taxon>Fimbriimonadaceae</taxon>
        <taxon>Fimbriimonas</taxon>
    </lineage>
</organism>
<dbReference type="InterPro" id="IPR018060">
    <property type="entry name" value="HTH_AraC"/>
</dbReference>
<dbReference type="InterPro" id="IPR020449">
    <property type="entry name" value="Tscrpt_reg_AraC-type_HTH"/>
</dbReference>
<keyword evidence="7" id="KW-1185">Reference proteome</keyword>
<dbReference type="SUPFAM" id="SSF51215">
    <property type="entry name" value="Regulatory protein AraC"/>
    <property type="match status" value="1"/>
</dbReference>
<dbReference type="EMBL" id="CP007139">
    <property type="protein sequence ID" value="AIE84851.1"/>
    <property type="molecule type" value="Genomic_DNA"/>
</dbReference>
<dbReference type="eggNOG" id="COG2207">
    <property type="taxonomic scope" value="Bacteria"/>
</dbReference>
<dbReference type="GO" id="GO:0003700">
    <property type="term" value="F:DNA-binding transcription factor activity"/>
    <property type="evidence" value="ECO:0007669"/>
    <property type="project" value="InterPro"/>
</dbReference>
<dbReference type="SUPFAM" id="SSF46689">
    <property type="entry name" value="Homeodomain-like"/>
    <property type="match status" value="2"/>
</dbReference>
<dbReference type="PANTHER" id="PTHR46796">
    <property type="entry name" value="HTH-TYPE TRANSCRIPTIONAL ACTIVATOR RHAS-RELATED"/>
    <property type="match status" value="1"/>
</dbReference>
<evidence type="ECO:0000256" key="2">
    <source>
        <dbReference type="ARBA" id="ARBA00023125"/>
    </source>
</evidence>
<sequence>MPSGVEKLTGINVRTSTLVHFGEAHYLAGGSCGPRTQQEFQLVLMMTGSAKVLVDGEMIIVRERQCAAMYPGKVEFWQFSPDLPVRHTWVALKLAAISEDRLRRIELSPRLAPVTNRLLSIVELGLGTSLSGSTERWLEALAVSAVECFLLDSTTKVASEPPDAVRGALRYMEAHLQESFDLAVLAASVGMSAQHLTRMFRQHLGDSPMHYLWRLRAERGATLLEETSLRVSEISHRTGFQSPSHFSRLIQSVYGLSPRELRISSRQDGPDRLRGVLP</sequence>
<dbReference type="InterPro" id="IPR018062">
    <property type="entry name" value="HTH_AraC-typ_CS"/>
</dbReference>
<evidence type="ECO:0000259" key="5">
    <source>
        <dbReference type="PROSITE" id="PS01124"/>
    </source>
</evidence>
<proteinExistence type="predicted"/>
<dbReference type="PRINTS" id="PR00032">
    <property type="entry name" value="HTHARAC"/>
</dbReference>
<name>A0A068NN10_FIMGI</name>
<dbReference type="KEGG" id="fgi:OP10G_1483"/>
<dbReference type="PROSITE" id="PS01124">
    <property type="entry name" value="HTH_ARAC_FAMILY_2"/>
    <property type="match status" value="1"/>
</dbReference>
<keyword evidence="4" id="KW-0804">Transcription</keyword>
<evidence type="ECO:0000256" key="4">
    <source>
        <dbReference type="ARBA" id="ARBA00023163"/>
    </source>
</evidence>